<evidence type="ECO:0000256" key="15">
    <source>
        <dbReference type="ARBA" id="ARBA00048238"/>
    </source>
</evidence>
<dbReference type="SUPFAM" id="SSF53613">
    <property type="entry name" value="Ribokinase-like"/>
    <property type="match status" value="1"/>
</dbReference>
<feature type="binding site" evidence="17">
    <location>
        <position position="388"/>
    </location>
    <ligand>
        <name>(6S)-NADPHX</name>
        <dbReference type="ChEBI" id="CHEBI:64076"/>
    </ligand>
</feature>
<comment type="catalytic activity">
    <reaction evidence="15 17 19">
        <text>(6S)-NADHX + ADP = AMP + phosphate + NADH + H(+)</text>
        <dbReference type="Rhea" id="RHEA:32223"/>
        <dbReference type="ChEBI" id="CHEBI:15378"/>
        <dbReference type="ChEBI" id="CHEBI:43474"/>
        <dbReference type="ChEBI" id="CHEBI:57945"/>
        <dbReference type="ChEBI" id="CHEBI:64074"/>
        <dbReference type="ChEBI" id="CHEBI:456215"/>
        <dbReference type="ChEBI" id="CHEBI:456216"/>
        <dbReference type="EC" id="4.2.1.136"/>
    </reaction>
</comment>
<evidence type="ECO:0000256" key="5">
    <source>
        <dbReference type="ARBA" id="ARBA00022723"/>
    </source>
</evidence>
<feature type="binding site" evidence="17">
    <location>
        <position position="340"/>
    </location>
    <ligand>
        <name>(6S)-NADPHX</name>
        <dbReference type="ChEBI" id="CHEBI:64076"/>
    </ligand>
</feature>
<dbReference type="InterPro" id="IPR030677">
    <property type="entry name" value="Nnr"/>
</dbReference>
<dbReference type="HAMAP" id="MF_01966">
    <property type="entry name" value="NADHX_epimerase"/>
    <property type="match status" value="1"/>
</dbReference>
<dbReference type="InterPro" id="IPR029056">
    <property type="entry name" value="Ribokinase-like"/>
</dbReference>
<keyword evidence="9 18" id="KW-0630">Potassium</keyword>
<evidence type="ECO:0000256" key="14">
    <source>
        <dbReference type="ARBA" id="ARBA00025153"/>
    </source>
</evidence>
<comment type="similarity">
    <text evidence="17">Belongs to the NnrD/CARKD family.</text>
</comment>
<evidence type="ECO:0000256" key="8">
    <source>
        <dbReference type="ARBA" id="ARBA00022857"/>
    </source>
</evidence>
<feature type="binding site" evidence="17">
    <location>
        <position position="279"/>
    </location>
    <ligand>
        <name>(6S)-NADPHX</name>
        <dbReference type="ChEBI" id="CHEBI:64076"/>
    </ligand>
</feature>
<dbReference type="PROSITE" id="PS51385">
    <property type="entry name" value="YJEF_N"/>
    <property type="match status" value="1"/>
</dbReference>
<comment type="similarity">
    <text evidence="3 19">In the N-terminal section; belongs to the NnrE/AIBP family.</text>
</comment>
<dbReference type="PANTHER" id="PTHR12592">
    <property type="entry name" value="ATP-DEPENDENT (S)-NAD(P)H-HYDRATE DEHYDRATASE FAMILY MEMBER"/>
    <property type="match status" value="1"/>
</dbReference>
<keyword evidence="11 18" id="KW-0413">Isomerase</keyword>
<feature type="binding site" evidence="18">
    <location>
        <position position="165"/>
    </location>
    <ligand>
        <name>(6S)-NADPHX</name>
        <dbReference type="ChEBI" id="CHEBI:64076"/>
    </ligand>
</feature>
<feature type="binding site" evidence="18">
    <location>
        <position position="168"/>
    </location>
    <ligand>
        <name>K(+)</name>
        <dbReference type="ChEBI" id="CHEBI:29103"/>
    </ligand>
</feature>
<evidence type="ECO:0000256" key="12">
    <source>
        <dbReference type="ARBA" id="ARBA00023239"/>
    </source>
</evidence>
<feature type="domain" description="YjeF N-terminal" evidence="21">
    <location>
        <begin position="19"/>
        <end position="221"/>
    </location>
</feature>
<dbReference type="Gene3D" id="3.40.1190.20">
    <property type="match status" value="1"/>
</dbReference>
<evidence type="ECO:0000256" key="17">
    <source>
        <dbReference type="HAMAP-Rule" id="MF_01965"/>
    </source>
</evidence>
<comment type="function">
    <text evidence="14 19">Bifunctional enzyme that catalyzes the epimerization of the S- and R-forms of NAD(P)HX and the dehydration of the S-form of NAD(P)HX at the expense of ADP, which is converted to AMP. This allows the repair of both epimers of NAD(P)HX, a damaged form of NAD(P)H that is a result of enzymatic or heat-dependent hydration.</text>
</comment>
<evidence type="ECO:0000256" key="2">
    <source>
        <dbReference type="ARBA" id="ARBA00000909"/>
    </source>
</evidence>
<evidence type="ECO:0000313" key="22">
    <source>
        <dbReference type="EMBL" id="MEL0613351.1"/>
    </source>
</evidence>
<dbReference type="PROSITE" id="PS01050">
    <property type="entry name" value="YJEF_C_2"/>
    <property type="match status" value="1"/>
</dbReference>
<organism evidence="22 23">
    <name type="scientific">Marinomonas arenicola</name>
    <dbReference type="NCBI Taxonomy" id="569601"/>
    <lineage>
        <taxon>Bacteria</taxon>
        <taxon>Pseudomonadati</taxon>
        <taxon>Pseudomonadota</taxon>
        <taxon>Gammaproteobacteria</taxon>
        <taxon>Oceanospirillales</taxon>
        <taxon>Oceanospirillaceae</taxon>
        <taxon>Marinomonas</taxon>
    </lineage>
</organism>
<keyword evidence="13" id="KW-0511">Multifunctional enzyme</keyword>
<evidence type="ECO:0000256" key="10">
    <source>
        <dbReference type="ARBA" id="ARBA00023027"/>
    </source>
</evidence>
<dbReference type="PIRSF" id="PIRSF017184">
    <property type="entry name" value="Nnr"/>
    <property type="match status" value="1"/>
</dbReference>
<evidence type="ECO:0000256" key="7">
    <source>
        <dbReference type="ARBA" id="ARBA00022840"/>
    </source>
</evidence>
<dbReference type="InterPro" id="IPR036652">
    <property type="entry name" value="YjeF_N_dom_sf"/>
</dbReference>
<evidence type="ECO:0000256" key="6">
    <source>
        <dbReference type="ARBA" id="ARBA00022741"/>
    </source>
</evidence>
<dbReference type="Proteomes" id="UP001379949">
    <property type="component" value="Unassembled WGS sequence"/>
</dbReference>
<keyword evidence="7 17" id="KW-0067">ATP-binding</keyword>
<comment type="similarity">
    <text evidence="18">Belongs to the NnrE/AIBP family.</text>
</comment>
<evidence type="ECO:0000256" key="9">
    <source>
        <dbReference type="ARBA" id="ARBA00022958"/>
    </source>
</evidence>
<evidence type="ECO:0000259" key="20">
    <source>
        <dbReference type="PROSITE" id="PS51383"/>
    </source>
</evidence>
<feature type="binding site" evidence="18">
    <location>
        <position position="67"/>
    </location>
    <ligand>
        <name>K(+)</name>
        <dbReference type="ChEBI" id="CHEBI:29103"/>
    </ligand>
</feature>
<comment type="function">
    <text evidence="17">Catalyzes the dehydration of the S-form of NAD(P)HX at the expense of ADP, which is converted to AMP. Together with NAD(P)HX epimerase, which catalyzes the epimerization of the S- and R-forms, the enzyme allows the repair of both epimers of NAD(P)HX, a damaged form of NAD(P)H that is a result of enzymatic or heat-dependent hydration.</text>
</comment>
<dbReference type="CDD" id="cd01171">
    <property type="entry name" value="YXKO-related"/>
    <property type="match status" value="1"/>
</dbReference>
<evidence type="ECO:0000313" key="23">
    <source>
        <dbReference type="Proteomes" id="UP001379949"/>
    </source>
</evidence>
<dbReference type="Pfam" id="PF01256">
    <property type="entry name" value="Carb_kinase"/>
    <property type="match status" value="1"/>
</dbReference>
<comment type="cofactor">
    <cofactor evidence="17">
        <name>Mg(2+)</name>
        <dbReference type="ChEBI" id="CHEBI:18420"/>
    </cofactor>
</comment>
<comment type="similarity">
    <text evidence="4 19">In the C-terminal section; belongs to the NnrD/CARKD family.</text>
</comment>
<feature type="binding site" evidence="18">
    <location>
        <begin position="66"/>
        <end position="70"/>
    </location>
    <ligand>
        <name>(6S)-NADPHX</name>
        <dbReference type="ChEBI" id="CHEBI:64076"/>
    </ligand>
</feature>
<evidence type="ECO:0000256" key="11">
    <source>
        <dbReference type="ARBA" id="ARBA00023235"/>
    </source>
</evidence>
<dbReference type="InterPro" id="IPR004443">
    <property type="entry name" value="YjeF_N_dom"/>
</dbReference>
<dbReference type="Pfam" id="PF03853">
    <property type="entry name" value="YjeF_N"/>
    <property type="match status" value="1"/>
</dbReference>
<feature type="binding site" evidence="18">
    <location>
        <begin position="133"/>
        <end position="139"/>
    </location>
    <ligand>
        <name>(6S)-NADPHX</name>
        <dbReference type="ChEBI" id="CHEBI:64076"/>
    </ligand>
</feature>
<comment type="catalytic activity">
    <reaction evidence="2 18 19">
        <text>(6R)-NADPHX = (6S)-NADPHX</text>
        <dbReference type="Rhea" id="RHEA:32227"/>
        <dbReference type="ChEBI" id="CHEBI:64076"/>
        <dbReference type="ChEBI" id="CHEBI:64077"/>
        <dbReference type="EC" id="5.1.99.6"/>
    </reaction>
</comment>
<feature type="domain" description="YjeF C-terminal" evidence="20">
    <location>
        <begin position="244"/>
        <end position="508"/>
    </location>
</feature>
<dbReference type="Gene3D" id="3.40.50.10260">
    <property type="entry name" value="YjeF N-terminal domain"/>
    <property type="match status" value="1"/>
</dbReference>
<comment type="catalytic activity">
    <reaction evidence="16 17 19">
        <text>(6S)-NADPHX + ADP = AMP + phosphate + NADPH + H(+)</text>
        <dbReference type="Rhea" id="RHEA:32235"/>
        <dbReference type="ChEBI" id="CHEBI:15378"/>
        <dbReference type="ChEBI" id="CHEBI:43474"/>
        <dbReference type="ChEBI" id="CHEBI:57783"/>
        <dbReference type="ChEBI" id="CHEBI:64076"/>
        <dbReference type="ChEBI" id="CHEBI:456215"/>
        <dbReference type="ChEBI" id="CHEBI:456216"/>
        <dbReference type="EC" id="4.2.1.136"/>
    </reaction>
</comment>
<dbReference type="SUPFAM" id="SSF64153">
    <property type="entry name" value="YjeF N-terminal domain-like"/>
    <property type="match status" value="1"/>
</dbReference>
<dbReference type="EMBL" id="JBAKAR010000006">
    <property type="protein sequence ID" value="MEL0613351.1"/>
    <property type="molecule type" value="Genomic_DNA"/>
</dbReference>
<dbReference type="HAMAP" id="MF_01965">
    <property type="entry name" value="NADHX_dehydratase"/>
    <property type="match status" value="1"/>
</dbReference>
<sequence>MIKHIGSFVAQPVFTVAAIRQIEKRLFAAERDPFAVMQRAAQMLFKHIAINWPDSQHFVIVVGGGNNGGDGLLLARLLKQAELNVLVLDCATTERRGDALKAFDLALADGVDIEPFDALRVCVGSVVVDGVLGIGARLPLDDVLCSVVDWINRAKRAGASVMAIDLPTGVDADTGYAQAYVAADITLSMVQPKIGHVLGVGSIASGRLVNESLGSNALLSAMSEEDRSSLAVASFSEQIDWFDVAQLAKHKPCPRFADSHKGRYGHVAVFGGDHGYGGAAIMASEAAAKSGAGTVALMTRGEHVAASLVRNPNVMAFDLAHERAMSLGIRKDTVVVLGPGLGREEWGEALFHRVMALSLPLVLDADGLFWLAQLSDASLPEGSVITPHLGEAARLLGWRIDDINRSPIEASAALAKQYACVVVLKGLASVIANPQGQVYIAGKSEPVLSKGGSGDVLSGMLGATLAYYKTPLEAALMAVSWHNYAAGEMAGKRGVHRAQPYDVLEYLD</sequence>
<gene>
    <name evidence="17" type="primary">nnrD</name>
    <name evidence="18" type="synonym">nnrE</name>
    <name evidence="22" type="ORF">V6242_09340</name>
</gene>
<comment type="catalytic activity">
    <reaction evidence="1 18 19">
        <text>(6R)-NADHX = (6S)-NADHX</text>
        <dbReference type="Rhea" id="RHEA:32215"/>
        <dbReference type="ChEBI" id="CHEBI:64074"/>
        <dbReference type="ChEBI" id="CHEBI:64075"/>
        <dbReference type="EC" id="5.1.99.6"/>
    </reaction>
</comment>
<evidence type="ECO:0000256" key="19">
    <source>
        <dbReference type="PIRNR" id="PIRNR017184"/>
    </source>
</evidence>
<feature type="binding site" evidence="17">
    <location>
        <begin position="425"/>
        <end position="429"/>
    </location>
    <ligand>
        <name>AMP</name>
        <dbReference type="ChEBI" id="CHEBI:456215"/>
    </ligand>
</feature>
<dbReference type="NCBIfam" id="TIGR00196">
    <property type="entry name" value="yjeF_cterm"/>
    <property type="match status" value="1"/>
</dbReference>
<keyword evidence="6 17" id="KW-0547">Nucleotide-binding</keyword>
<dbReference type="InterPro" id="IPR017953">
    <property type="entry name" value="Carbohydrate_kinase_pred_CS"/>
</dbReference>
<keyword evidence="8 17" id="KW-0521">NADP</keyword>
<name>A0ABU9G4D5_9GAMM</name>
<comment type="subunit">
    <text evidence="17">Homotetramer.</text>
</comment>
<protein>
    <recommendedName>
        <fullName evidence="19">Bifunctional NAD(P)H-hydrate repair enzyme</fullName>
    </recommendedName>
    <alternativeName>
        <fullName evidence="19">Nicotinamide nucleotide repair protein</fullName>
    </alternativeName>
    <domain>
        <recommendedName>
            <fullName evidence="19">ADP-dependent (S)-NAD(P)H-hydrate dehydratase</fullName>
            <ecNumber evidence="19">4.2.1.136</ecNumber>
        </recommendedName>
        <alternativeName>
            <fullName evidence="19">ADP-dependent NAD(P)HX dehydratase</fullName>
        </alternativeName>
    </domain>
    <domain>
        <recommendedName>
            <fullName evidence="19">NAD(P)H-hydrate epimerase</fullName>
            <ecNumber evidence="19">5.1.99.6</ecNumber>
        </recommendedName>
    </domain>
</protein>
<keyword evidence="5 18" id="KW-0479">Metal-binding</keyword>
<dbReference type="RefSeq" id="WP_341567131.1">
    <property type="nucleotide sequence ID" value="NZ_JBAKAR010000006.1"/>
</dbReference>
<dbReference type="NCBIfam" id="TIGR00197">
    <property type="entry name" value="yjeF_nterm"/>
    <property type="match status" value="1"/>
</dbReference>
<evidence type="ECO:0000256" key="18">
    <source>
        <dbReference type="HAMAP-Rule" id="MF_01966"/>
    </source>
</evidence>
<proteinExistence type="inferred from homology"/>
<accession>A0ABU9G4D5</accession>
<evidence type="ECO:0000256" key="16">
    <source>
        <dbReference type="ARBA" id="ARBA00049209"/>
    </source>
</evidence>
<dbReference type="PROSITE" id="PS51383">
    <property type="entry name" value="YJEF_C_3"/>
    <property type="match status" value="1"/>
</dbReference>
<evidence type="ECO:0000259" key="21">
    <source>
        <dbReference type="PROSITE" id="PS51385"/>
    </source>
</evidence>
<feature type="binding site" evidence="17">
    <location>
        <position position="455"/>
    </location>
    <ligand>
        <name>(6S)-NADPHX</name>
        <dbReference type="ChEBI" id="CHEBI:64076"/>
    </ligand>
</feature>
<keyword evidence="23" id="KW-1185">Reference proteome</keyword>
<evidence type="ECO:0000256" key="13">
    <source>
        <dbReference type="ARBA" id="ARBA00023268"/>
    </source>
</evidence>
<feature type="binding site" evidence="18">
    <location>
        <position position="129"/>
    </location>
    <ligand>
        <name>K(+)</name>
        <dbReference type="ChEBI" id="CHEBI:29103"/>
    </ligand>
</feature>
<dbReference type="PROSITE" id="PS01049">
    <property type="entry name" value="YJEF_C_1"/>
    <property type="match status" value="1"/>
</dbReference>
<dbReference type="InterPro" id="IPR000631">
    <property type="entry name" value="CARKD"/>
</dbReference>
<evidence type="ECO:0000256" key="4">
    <source>
        <dbReference type="ARBA" id="ARBA00009524"/>
    </source>
</evidence>
<dbReference type="EC" id="4.2.1.136" evidence="19"/>
<comment type="caution">
    <text evidence="18">Lacks conserved residue(s) required for the propagation of feature annotation.</text>
</comment>
<keyword evidence="10 17" id="KW-0520">NAD</keyword>
<evidence type="ECO:0000256" key="3">
    <source>
        <dbReference type="ARBA" id="ARBA00006001"/>
    </source>
</evidence>
<keyword evidence="12 17" id="KW-0456">Lyase</keyword>
<dbReference type="EC" id="5.1.99.6" evidence="19"/>
<evidence type="ECO:0000256" key="1">
    <source>
        <dbReference type="ARBA" id="ARBA00000013"/>
    </source>
</evidence>
<comment type="cofactor">
    <cofactor evidence="18 19">
        <name>K(+)</name>
        <dbReference type="ChEBI" id="CHEBI:29103"/>
    </cofactor>
    <text evidence="18 19">Binds 1 potassium ion per subunit.</text>
</comment>
<dbReference type="PANTHER" id="PTHR12592:SF0">
    <property type="entry name" value="ATP-DEPENDENT (S)-NAD(P)H-HYDRATE DEHYDRATASE"/>
    <property type="match status" value="1"/>
</dbReference>
<comment type="caution">
    <text evidence="22">The sequence shown here is derived from an EMBL/GenBank/DDBJ whole genome shotgun (WGS) entry which is preliminary data.</text>
</comment>
<comment type="function">
    <text evidence="18">Catalyzes the epimerization of the S- and R-forms of NAD(P)HX, a damaged form of NAD(P)H that is a result of enzymatic or heat-dependent hydration. This is a prerequisite for the S-specific NAD(P)H-hydrate dehydratase to allow the repair of both epimers of NAD(P)HX.</text>
</comment>
<feature type="binding site" evidence="17">
    <location>
        <position position="454"/>
    </location>
    <ligand>
        <name>AMP</name>
        <dbReference type="ChEBI" id="CHEBI:456215"/>
    </ligand>
</feature>
<reference evidence="22 23" key="1">
    <citation type="submission" date="2024-02" db="EMBL/GenBank/DDBJ databases">
        <title>Bacteria isolated from the canopy kelp, Nereocystis luetkeana.</title>
        <authorList>
            <person name="Pfister C.A."/>
            <person name="Younker I.T."/>
            <person name="Light S.H."/>
        </authorList>
    </citation>
    <scope>NUCLEOTIDE SEQUENCE [LARGE SCALE GENOMIC DNA]</scope>
    <source>
        <strain evidence="22 23">TI.4.07</strain>
    </source>
</reference>